<proteinExistence type="predicted"/>
<dbReference type="Proteomes" id="UP000027002">
    <property type="component" value="Chromosome 3"/>
</dbReference>
<feature type="region of interest" description="Disordered" evidence="1">
    <location>
        <begin position="269"/>
        <end position="305"/>
    </location>
</feature>
<reference evidence="4" key="3">
    <citation type="submission" date="2020-03" db="EMBL/GenBank/DDBJ databases">
        <title>A mixture of massive structural variations and highly conserved coding sequences in Ustilaginoidea virens genome.</title>
        <authorList>
            <person name="Zhang K."/>
            <person name="Zhao Z."/>
            <person name="Zhang Z."/>
            <person name="Li Y."/>
            <person name="Hsiang T."/>
            <person name="Sun W."/>
        </authorList>
    </citation>
    <scope>NUCLEOTIDE SEQUENCE</scope>
    <source>
        <strain evidence="4">UV-8b</strain>
    </source>
</reference>
<keyword evidence="2" id="KW-1133">Transmembrane helix</keyword>
<dbReference type="AlphaFoldDB" id="A0A063BWT0"/>
<dbReference type="Proteomes" id="UP000054053">
    <property type="component" value="Unassembled WGS sequence"/>
</dbReference>
<evidence type="ECO:0000313" key="5">
    <source>
        <dbReference type="Proteomes" id="UP000027002"/>
    </source>
</evidence>
<name>A0A063BWT0_USTVR</name>
<feature type="transmembrane region" description="Helical" evidence="2">
    <location>
        <begin position="120"/>
        <end position="144"/>
    </location>
</feature>
<reference evidence="6" key="2">
    <citation type="journal article" date="2016" name="Genome Announc.">
        <title>Genome sequence of Ustilaginoidea virens IPU010, a rice pathogenic fungus causing false smut.</title>
        <authorList>
            <person name="Kumagai T."/>
            <person name="Ishii T."/>
            <person name="Terai G."/>
            <person name="Umemura M."/>
            <person name="Machida M."/>
            <person name="Asai K."/>
        </authorList>
    </citation>
    <scope>NUCLEOTIDE SEQUENCE [LARGE SCALE GENOMIC DNA]</scope>
    <source>
        <strain evidence="6">IPU010</strain>
    </source>
</reference>
<feature type="compositionally biased region" description="Pro residues" evidence="1">
    <location>
        <begin position="285"/>
        <end position="299"/>
    </location>
</feature>
<dbReference type="KEGG" id="uvi:66064479"/>
<feature type="compositionally biased region" description="Basic and acidic residues" evidence="1">
    <location>
        <begin position="408"/>
        <end position="428"/>
    </location>
</feature>
<sequence>MAPVGLLIATGTLAVLATSVTIVLEIICCIGATDNSLLLAAGVLAAALESVILLVFGTLGIVYILKAKIPLAWKCSKLVFILQLTACAVAAIASIVALVSLQKSIPDTLDGGLADQRRNIAIGLTVALTMAAVSQLGFVVFCLLTSRGMTVQGSASTWSSHSTDDGRKHYVKAIRYSQTSPMNNAEENTSGSKTDSPARYNQRSSFRITGMPHLFGPTSSGCRLLIPDDQRPISLESVLPRASTDTSFDSWDTSSVDTHHRQAVIDVASASPSSALKNALETNPANPPRSRPPSRPPTPFDLADLEPPRILRRMDSCGSSLSHSELKAAMTPNGSISELHIHPLFRSDSPTPPPAASPGTVVVAAPNAGQVISRRGSLQSLRRLRSGSLPTRSPLSLQASMESLGKGKTRENGEAEADRWSDRSDKNKTPPVPEWLLSSSMKASLETYKERVVSDANGEAGEAPG</sequence>
<feature type="region of interest" description="Disordered" evidence="1">
    <location>
        <begin position="385"/>
        <end position="440"/>
    </location>
</feature>
<dbReference type="EMBL" id="BBTG02000010">
    <property type="protein sequence ID" value="GAO13283.1"/>
    <property type="molecule type" value="Genomic_DNA"/>
</dbReference>
<protein>
    <submittedName>
        <fullName evidence="3">Uncharacterized protein</fullName>
    </submittedName>
</protein>
<feature type="region of interest" description="Disordered" evidence="1">
    <location>
        <begin position="177"/>
        <end position="199"/>
    </location>
</feature>
<dbReference type="EMBL" id="CP072755">
    <property type="protein sequence ID" value="QUC19460.1"/>
    <property type="molecule type" value="Genomic_DNA"/>
</dbReference>
<reference evidence="3" key="1">
    <citation type="journal article" date="2016" name="Genome Announc.">
        <title>Genome Sequence of Ustilaginoidea virens IPU010, a Rice Pathogenic Fungus Causing False Smut.</title>
        <authorList>
            <person name="Kumagai T."/>
            <person name="Ishii T."/>
            <person name="Terai G."/>
            <person name="Umemura M."/>
            <person name="Machida M."/>
            <person name="Asai K."/>
        </authorList>
    </citation>
    <scope>NUCLEOTIDE SEQUENCE [LARGE SCALE GENOMIC DNA]</scope>
    <source>
        <strain evidence="3">IPU010</strain>
    </source>
</reference>
<dbReference type="RefSeq" id="XP_042997133.1">
    <property type="nucleotide sequence ID" value="XM_043141199.1"/>
</dbReference>
<dbReference type="GeneID" id="66064479"/>
<evidence type="ECO:0000313" key="4">
    <source>
        <dbReference type="EMBL" id="QUC19460.1"/>
    </source>
</evidence>
<organism evidence="3 6">
    <name type="scientific">Ustilaginoidea virens</name>
    <name type="common">Rice false smut fungus</name>
    <name type="synonym">Villosiclava virens</name>
    <dbReference type="NCBI Taxonomy" id="1159556"/>
    <lineage>
        <taxon>Eukaryota</taxon>
        <taxon>Fungi</taxon>
        <taxon>Dikarya</taxon>
        <taxon>Ascomycota</taxon>
        <taxon>Pezizomycotina</taxon>
        <taxon>Sordariomycetes</taxon>
        <taxon>Hypocreomycetidae</taxon>
        <taxon>Hypocreales</taxon>
        <taxon>Clavicipitaceae</taxon>
        <taxon>Ustilaginoidea</taxon>
    </lineage>
</organism>
<evidence type="ECO:0000313" key="6">
    <source>
        <dbReference type="Proteomes" id="UP000054053"/>
    </source>
</evidence>
<feature type="compositionally biased region" description="Low complexity" evidence="1">
    <location>
        <begin position="385"/>
        <end position="397"/>
    </location>
</feature>
<evidence type="ECO:0000256" key="1">
    <source>
        <dbReference type="SAM" id="MobiDB-lite"/>
    </source>
</evidence>
<dbReference type="OrthoDB" id="5431149at2759"/>
<dbReference type="HOGENOM" id="CLU_030774_1_0_1"/>
<evidence type="ECO:0000256" key="2">
    <source>
        <dbReference type="SAM" id="Phobius"/>
    </source>
</evidence>
<keyword evidence="2" id="KW-0812">Transmembrane</keyword>
<keyword evidence="2" id="KW-0472">Membrane</keyword>
<evidence type="ECO:0000313" key="3">
    <source>
        <dbReference type="EMBL" id="GAO13283.1"/>
    </source>
</evidence>
<feature type="transmembrane region" description="Helical" evidence="2">
    <location>
        <begin position="37"/>
        <end position="65"/>
    </location>
</feature>
<keyword evidence="5" id="KW-1185">Reference proteome</keyword>
<gene>
    <name evidence="4" type="ORF">UV8b_03701</name>
    <name evidence="3" type="ORF">UVI_02026280</name>
</gene>
<feature type="transmembrane region" description="Helical" evidence="2">
    <location>
        <begin position="77"/>
        <end position="100"/>
    </location>
</feature>
<accession>A0A063BWT0</accession>